<feature type="domain" description="Major facilitator superfamily (MFS) profile" evidence="7">
    <location>
        <begin position="1"/>
        <end position="362"/>
    </location>
</feature>
<keyword evidence="9" id="KW-1185">Reference proteome</keyword>
<dbReference type="GO" id="GO:0005886">
    <property type="term" value="C:plasma membrane"/>
    <property type="evidence" value="ECO:0007669"/>
    <property type="project" value="UniProtKB-SubCell"/>
</dbReference>
<dbReference type="PROSITE" id="PS00216">
    <property type="entry name" value="SUGAR_TRANSPORT_1"/>
    <property type="match status" value="1"/>
</dbReference>
<evidence type="ECO:0000256" key="5">
    <source>
        <dbReference type="ARBA" id="ARBA00023136"/>
    </source>
</evidence>
<dbReference type="InterPro" id="IPR020846">
    <property type="entry name" value="MFS_dom"/>
</dbReference>
<keyword evidence="5 6" id="KW-0472">Membrane</keyword>
<keyword evidence="2" id="KW-0813">Transport</keyword>
<evidence type="ECO:0000259" key="7">
    <source>
        <dbReference type="PROSITE" id="PS50850"/>
    </source>
</evidence>
<protein>
    <submittedName>
        <fullName evidence="8">Major Facilitator Superfamily protein</fullName>
    </submittedName>
</protein>
<feature type="transmembrane region" description="Helical" evidence="6">
    <location>
        <begin position="341"/>
        <end position="361"/>
    </location>
</feature>
<reference evidence="9" key="1">
    <citation type="submission" date="2016-10" db="EMBL/GenBank/DDBJ databases">
        <authorList>
            <person name="Varghese N."/>
            <person name="Submissions S."/>
        </authorList>
    </citation>
    <scope>NUCLEOTIDE SEQUENCE [LARGE SCALE GENOMIC DNA]</scope>
    <source>
        <strain evidence="9">P18</strain>
    </source>
</reference>
<feature type="transmembrane region" description="Helical" evidence="6">
    <location>
        <begin position="12"/>
        <end position="36"/>
    </location>
</feature>
<dbReference type="AlphaFoldDB" id="A0A1I5S439"/>
<dbReference type="PANTHER" id="PTHR23530">
    <property type="entry name" value="TRANSPORT PROTEIN-RELATED"/>
    <property type="match status" value="1"/>
</dbReference>
<feature type="transmembrane region" description="Helical" evidence="6">
    <location>
        <begin position="281"/>
        <end position="303"/>
    </location>
</feature>
<sequence length="362" mass="39081">MEKKIARNQIKKILSIDAVSGFAIGGAAWVALLAARGFSTVEIGLLESIFHITSVTFEIPSGVIADVFGRRKTMIASRVMVIISSLLMIISRNFFTVAIAISASALSYNLASGTREALAYDTLKEAGLEKEYDRFASNDLMIYQIFSSVGTLLAGVALVLGYRKANAVDAVIGAITVIIAFTLTEVHTKLHDVTSVSERFKETIQSSTSFIKESRKARLIILFNGLVGAVDVLVLFFLQAKLPAVGLNKLWLGPALFAMGIGAAAGAKATEYFNEKNYRRIGVLCAVGVSLSFASVFTGNYYLMILGGVIGAFSDNFLQVRTDIFLNSMIPSEQRATLMSVNSFAFSIIMIILSPVFGLLFS</sequence>
<evidence type="ECO:0000256" key="3">
    <source>
        <dbReference type="ARBA" id="ARBA00022692"/>
    </source>
</evidence>
<evidence type="ECO:0000256" key="2">
    <source>
        <dbReference type="ARBA" id="ARBA00022448"/>
    </source>
</evidence>
<evidence type="ECO:0000256" key="6">
    <source>
        <dbReference type="SAM" id="Phobius"/>
    </source>
</evidence>
<dbReference type="InterPro" id="IPR011701">
    <property type="entry name" value="MFS"/>
</dbReference>
<dbReference type="InterPro" id="IPR036259">
    <property type="entry name" value="MFS_trans_sf"/>
</dbReference>
<dbReference type="SUPFAM" id="SSF103473">
    <property type="entry name" value="MFS general substrate transporter"/>
    <property type="match status" value="1"/>
</dbReference>
<organism evidence="8 9">
    <name type="scientific">Butyrivibrio proteoclasticus</name>
    <dbReference type="NCBI Taxonomy" id="43305"/>
    <lineage>
        <taxon>Bacteria</taxon>
        <taxon>Bacillati</taxon>
        <taxon>Bacillota</taxon>
        <taxon>Clostridia</taxon>
        <taxon>Lachnospirales</taxon>
        <taxon>Lachnospiraceae</taxon>
        <taxon>Butyrivibrio</taxon>
    </lineage>
</organism>
<dbReference type="GO" id="GO:0022857">
    <property type="term" value="F:transmembrane transporter activity"/>
    <property type="evidence" value="ECO:0007669"/>
    <property type="project" value="InterPro"/>
</dbReference>
<dbReference type="PANTHER" id="PTHR23530:SF1">
    <property type="entry name" value="PERMEASE, MAJOR FACILITATOR SUPERFAMILY-RELATED"/>
    <property type="match status" value="1"/>
</dbReference>
<dbReference type="Pfam" id="PF07690">
    <property type="entry name" value="MFS_1"/>
    <property type="match status" value="1"/>
</dbReference>
<evidence type="ECO:0000256" key="1">
    <source>
        <dbReference type="ARBA" id="ARBA00004651"/>
    </source>
</evidence>
<dbReference type="Proteomes" id="UP000182624">
    <property type="component" value="Unassembled WGS sequence"/>
</dbReference>
<dbReference type="InterPro" id="IPR053160">
    <property type="entry name" value="MFS_DHA3_Transporter"/>
</dbReference>
<feature type="transmembrane region" description="Helical" evidence="6">
    <location>
        <begin position="48"/>
        <end position="68"/>
    </location>
</feature>
<feature type="transmembrane region" description="Helical" evidence="6">
    <location>
        <begin position="80"/>
        <end position="106"/>
    </location>
</feature>
<accession>A0A1I5S439</accession>
<keyword evidence="4 6" id="KW-1133">Transmembrane helix</keyword>
<comment type="subcellular location">
    <subcellularLocation>
        <location evidence="1">Cell membrane</location>
        <topology evidence="1">Multi-pass membrane protein</topology>
    </subcellularLocation>
</comment>
<dbReference type="RefSeq" id="WP_074885123.1">
    <property type="nucleotide sequence ID" value="NZ_FOXO01000005.1"/>
</dbReference>
<dbReference type="InterPro" id="IPR005829">
    <property type="entry name" value="Sugar_transporter_CS"/>
</dbReference>
<dbReference type="PROSITE" id="PS50850">
    <property type="entry name" value="MFS"/>
    <property type="match status" value="1"/>
</dbReference>
<feature type="transmembrane region" description="Helical" evidence="6">
    <location>
        <begin position="219"/>
        <end position="238"/>
    </location>
</feature>
<dbReference type="OrthoDB" id="9816124at2"/>
<feature type="transmembrane region" description="Helical" evidence="6">
    <location>
        <begin position="250"/>
        <end position="269"/>
    </location>
</feature>
<feature type="transmembrane region" description="Helical" evidence="6">
    <location>
        <begin position="141"/>
        <end position="162"/>
    </location>
</feature>
<evidence type="ECO:0000313" key="9">
    <source>
        <dbReference type="Proteomes" id="UP000182624"/>
    </source>
</evidence>
<dbReference type="Gene3D" id="1.20.1250.20">
    <property type="entry name" value="MFS general substrate transporter like domains"/>
    <property type="match status" value="1"/>
</dbReference>
<gene>
    <name evidence="8" type="ORF">SAMN04487928_105113</name>
</gene>
<name>A0A1I5S439_9FIRM</name>
<keyword evidence="3 6" id="KW-0812">Transmembrane</keyword>
<dbReference type="CDD" id="cd06174">
    <property type="entry name" value="MFS"/>
    <property type="match status" value="1"/>
</dbReference>
<evidence type="ECO:0000256" key="4">
    <source>
        <dbReference type="ARBA" id="ARBA00022989"/>
    </source>
</evidence>
<dbReference type="EMBL" id="FOXO01000005">
    <property type="protein sequence ID" value="SFP65459.1"/>
    <property type="molecule type" value="Genomic_DNA"/>
</dbReference>
<proteinExistence type="predicted"/>
<evidence type="ECO:0000313" key="8">
    <source>
        <dbReference type="EMBL" id="SFP65459.1"/>
    </source>
</evidence>